<evidence type="ECO:0000313" key="2">
    <source>
        <dbReference type="EMBL" id="CCD19362.1"/>
    </source>
</evidence>
<sequence>MLRGHACDVYISTTGDPLIGPTCAKCSAGGREKESRVCLKAAFVKTHWTPSRYAVDKVVRAMYAASSSGEANKAAAQQLGGSPCTFCCIASATRYEKDYCRAACVDDTSTPMPSVTKTQKAPKEPKNTDSLAALERREARQPVATLNAMLATQQSTHNACVTREYDTVTPRKRNTKSNEETKRTPTAVGKQPRQSGTNKADAEKQQHKMDNAGKRESYSHVALAFVLVRTTMNFAVVHGRLRRTARAPTQKDNRRKTKHTRSQIRRMHETKKTRAEHNPATWLGHEAR</sequence>
<organism evidence="2 3">
    <name type="scientific">Trypanosoma vivax (strain Y486)</name>
    <dbReference type="NCBI Taxonomy" id="1055687"/>
    <lineage>
        <taxon>Eukaryota</taxon>
        <taxon>Discoba</taxon>
        <taxon>Euglenozoa</taxon>
        <taxon>Kinetoplastea</taxon>
        <taxon>Metakinetoplastina</taxon>
        <taxon>Trypanosomatida</taxon>
        <taxon>Trypanosomatidae</taxon>
        <taxon>Trypanosoma</taxon>
        <taxon>Duttonella</taxon>
    </lineage>
</organism>
<feature type="region of interest" description="Disordered" evidence="1">
    <location>
        <begin position="242"/>
        <end position="288"/>
    </location>
</feature>
<reference evidence="2 3" key="1">
    <citation type="journal article" date="2012" name="Proc. Natl. Acad. Sci. U.S.A.">
        <title>Antigenic diversity is generated by distinct evolutionary mechanisms in African trypanosome species.</title>
        <authorList>
            <person name="Jackson A.P."/>
            <person name="Berry A."/>
            <person name="Aslett M."/>
            <person name="Allison H.C."/>
            <person name="Burton P."/>
            <person name="Vavrova-Anderson J."/>
            <person name="Brown R."/>
            <person name="Browne H."/>
            <person name="Corton N."/>
            <person name="Hauser H."/>
            <person name="Gamble J."/>
            <person name="Gilderthorp R."/>
            <person name="Marcello L."/>
            <person name="McQuillan J."/>
            <person name="Otto T.D."/>
            <person name="Quail M.A."/>
            <person name="Sanders M.J."/>
            <person name="van Tonder A."/>
            <person name="Ginger M.L."/>
            <person name="Field M.C."/>
            <person name="Barry J.D."/>
            <person name="Hertz-Fowler C."/>
            <person name="Berriman M."/>
        </authorList>
    </citation>
    <scope>NUCLEOTIDE SEQUENCE</scope>
    <source>
        <strain evidence="2 3">Y486</strain>
    </source>
</reference>
<keyword evidence="3" id="KW-1185">Reference proteome</keyword>
<evidence type="ECO:0000313" key="3">
    <source>
        <dbReference type="Proteomes" id="UP000009027"/>
    </source>
</evidence>
<feature type="compositionally biased region" description="Basic residues" evidence="1">
    <location>
        <begin position="253"/>
        <end position="265"/>
    </location>
</feature>
<dbReference type="VEuPathDB" id="TriTrypDB:TvY486_0002000"/>
<gene>
    <name evidence="2" type="ORF">TvY486_0002000</name>
</gene>
<dbReference type="EMBL" id="CAEX01003258">
    <property type="protein sequence ID" value="CCD19362.1"/>
    <property type="molecule type" value="Genomic_DNA"/>
</dbReference>
<evidence type="ECO:0000256" key="1">
    <source>
        <dbReference type="SAM" id="MobiDB-lite"/>
    </source>
</evidence>
<dbReference type="AlphaFoldDB" id="F9WP87"/>
<feature type="compositionally biased region" description="Basic and acidic residues" evidence="1">
    <location>
        <begin position="266"/>
        <end position="277"/>
    </location>
</feature>
<dbReference type="Proteomes" id="UP000009027">
    <property type="component" value="Unassembled WGS sequence"/>
</dbReference>
<name>F9WP87_TRYVY</name>
<feature type="compositionally biased region" description="Basic and acidic residues" evidence="1">
    <location>
        <begin position="200"/>
        <end position="215"/>
    </location>
</feature>
<feature type="region of interest" description="Disordered" evidence="1">
    <location>
        <begin position="161"/>
        <end position="215"/>
    </location>
</feature>
<protein>
    <submittedName>
        <fullName evidence="2">Uncharacterized protein</fullName>
    </submittedName>
</protein>
<proteinExistence type="predicted"/>
<accession>F9WP87</accession>